<keyword evidence="3" id="KW-1185">Reference proteome</keyword>
<accession>A0A0G4PTN8</accession>
<proteinExistence type="predicted"/>
<dbReference type="AlphaFoldDB" id="A0A0G4PTN8"/>
<dbReference type="Proteomes" id="UP000053732">
    <property type="component" value="Unassembled WGS sequence"/>
</dbReference>
<sequence length="233" mass="26245">MGGIRKLSHTHQRQVFRSRLQRALSLSSSESDETSSPSASEADDTTEDDSLRNGNDCSDVQENSNPADERDEAPRERRMKHKHEKVLETPKHTQPHGEGNAVALECVAELNNRMKVINLPWNYNCCDMKLEQTRKQKTGFLGAFTSIAPKYLAKIIIFHKDCGGLPAADVLRILLKDGSNRASLTGRFPFAFRDCDLTYQGRVGKRSFPTIFDTNDVAGVRDFLKLTRWHGEP</sequence>
<evidence type="ECO:0000256" key="1">
    <source>
        <dbReference type="SAM" id="MobiDB-lite"/>
    </source>
</evidence>
<name>A0A0G4PTN8_PENC3</name>
<gene>
    <name evidence="2" type="ORF">PCAMFM013_S036g000085</name>
</gene>
<feature type="region of interest" description="Disordered" evidence="1">
    <location>
        <begin position="1"/>
        <end position="98"/>
    </location>
</feature>
<evidence type="ECO:0000313" key="2">
    <source>
        <dbReference type="EMBL" id="CRL29501.1"/>
    </source>
</evidence>
<protein>
    <submittedName>
        <fullName evidence="2">Str. FM013</fullName>
    </submittedName>
</protein>
<feature type="compositionally biased region" description="Basic residues" evidence="1">
    <location>
        <begin position="1"/>
        <end position="20"/>
    </location>
</feature>
<feature type="compositionally biased region" description="Polar residues" evidence="1">
    <location>
        <begin position="52"/>
        <end position="65"/>
    </location>
</feature>
<organism evidence="2 3">
    <name type="scientific">Penicillium camemberti (strain FM 013)</name>
    <dbReference type="NCBI Taxonomy" id="1429867"/>
    <lineage>
        <taxon>Eukaryota</taxon>
        <taxon>Fungi</taxon>
        <taxon>Dikarya</taxon>
        <taxon>Ascomycota</taxon>
        <taxon>Pezizomycotina</taxon>
        <taxon>Eurotiomycetes</taxon>
        <taxon>Eurotiomycetidae</taxon>
        <taxon>Eurotiales</taxon>
        <taxon>Aspergillaceae</taxon>
        <taxon>Penicillium</taxon>
    </lineage>
</organism>
<reference evidence="2 3" key="1">
    <citation type="journal article" date="2014" name="Nat. Commun.">
        <title>Multiple recent horizontal transfers of a large genomic region in cheese making fungi.</title>
        <authorList>
            <person name="Cheeseman K."/>
            <person name="Ropars J."/>
            <person name="Renault P."/>
            <person name="Dupont J."/>
            <person name="Gouzy J."/>
            <person name="Branca A."/>
            <person name="Abraham A.L."/>
            <person name="Ceppi M."/>
            <person name="Conseiller E."/>
            <person name="Debuchy R."/>
            <person name="Malagnac F."/>
            <person name="Goarin A."/>
            <person name="Silar P."/>
            <person name="Lacoste S."/>
            <person name="Sallet E."/>
            <person name="Bensimon A."/>
            <person name="Giraud T."/>
            <person name="Brygoo Y."/>
        </authorList>
    </citation>
    <scope>NUCLEOTIDE SEQUENCE [LARGE SCALE GENOMIC DNA]</scope>
    <source>
        <strain evidence="3">FM 013</strain>
    </source>
</reference>
<dbReference type="EMBL" id="HG793169">
    <property type="protein sequence ID" value="CRL29501.1"/>
    <property type="molecule type" value="Genomic_DNA"/>
</dbReference>
<feature type="compositionally biased region" description="Low complexity" evidence="1">
    <location>
        <begin position="21"/>
        <end position="40"/>
    </location>
</feature>
<evidence type="ECO:0000313" key="3">
    <source>
        <dbReference type="Proteomes" id="UP000053732"/>
    </source>
</evidence>